<dbReference type="GO" id="GO:0016818">
    <property type="term" value="F:hydrolase activity, acting on acid anhydrides, in phosphorus-containing anhydrides"/>
    <property type="evidence" value="ECO:0007669"/>
    <property type="project" value="InterPro"/>
</dbReference>
<keyword evidence="3" id="KW-0479">Metal-binding</keyword>
<evidence type="ECO:0000256" key="6">
    <source>
        <dbReference type="ARBA" id="ARBA00023211"/>
    </source>
</evidence>
<dbReference type="Proteomes" id="UP000539372">
    <property type="component" value="Unassembled WGS sequence"/>
</dbReference>
<comment type="cofactor">
    <cofactor evidence="1">
        <name>Mn(2+)</name>
        <dbReference type="ChEBI" id="CHEBI:29035"/>
    </cofactor>
</comment>
<accession>A0A7Y0HF29</accession>
<dbReference type="GO" id="GO:0046872">
    <property type="term" value="F:metal ion binding"/>
    <property type="evidence" value="ECO:0007669"/>
    <property type="project" value="UniProtKB-KW"/>
</dbReference>
<organism evidence="8 9">
    <name type="scientific">Pacificispira spongiicola</name>
    <dbReference type="NCBI Taxonomy" id="2729598"/>
    <lineage>
        <taxon>Bacteria</taxon>
        <taxon>Pseudomonadati</taxon>
        <taxon>Pseudomonadota</taxon>
        <taxon>Alphaproteobacteria</taxon>
        <taxon>Rhodospirillales</taxon>
        <taxon>Rhodospirillaceae</taxon>
        <taxon>Pacificispira</taxon>
    </lineage>
</organism>
<dbReference type="InterPro" id="IPR039121">
    <property type="entry name" value="NUDT19"/>
</dbReference>
<dbReference type="PANTHER" id="PTHR12318">
    <property type="entry name" value="TESTOSTERONE-REGULATED PROTEIN RP2"/>
    <property type="match status" value="1"/>
</dbReference>
<dbReference type="InterPro" id="IPR015797">
    <property type="entry name" value="NUDIX_hydrolase-like_dom_sf"/>
</dbReference>
<evidence type="ECO:0000256" key="5">
    <source>
        <dbReference type="ARBA" id="ARBA00022842"/>
    </source>
</evidence>
<evidence type="ECO:0000256" key="4">
    <source>
        <dbReference type="ARBA" id="ARBA00022801"/>
    </source>
</evidence>
<feature type="domain" description="Nudix hydrolase" evidence="7">
    <location>
        <begin position="14"/>
        <end position="188"/>
    </location>
</feature>
<name>A0A7Y0HF29_9PROT</name>
<evidence type="ECO:0000256" key="3">
    <source>
        <dbReference type="ARBA" id="ARBA00022723"/>
    </source>
</evidence>
<comment type="cofactor">
    <cofactor evidence="2">
        <name>Mg(2+)</name>
        <dbReference type="ChEBI" id="CHEBI:18420"/>
    </cofactor>
</comment>
<sequence length="222" mass="24221">MPVDATPDKMTVIPRDSASLVILRGTVDTPQVLLGKRRDDARFMPGSYVFPGGAVDPGDLILGDDPTWPGTRFHAAALRESWEEIGATIAKSGSRAAPSDAEDPFLRALTDAGMIPAPEDLHYIARAITPPPSRIRFDTRFFMAFDDSLFGTPRAMGELPDVLWVDAVDALTSEKVRSVTKFVLEEALGLWRHGESLTDGDRPIRIFSARIMGQEPQSAGLM</sequence>
<dbReference type="AlphaFoldDB" id="A0A7Y0HF29"/>
<keyword evidence="5" id="KW-0460">Magnesium</keyword>
<reference evidence="8 9" key="1">
    <citation type="submission" date="2020-04" db="EMBL/GenBank/DDBJ databases">
        <title>Rhodospirillaceae bacterium KN72 isolated from deep sea.</title>
        <authorList>
            <person name="Zhang D.-C."/>
        </authorList>
    </citation>
    <scope>NUCLEOTIDE SEQUENCE [LARGE SCALE GENOMIC DNA]</scope>
    <source>
        <strain evidence="8 9">KN72</strain>
    </source>
</reference>
<comment type="caution">
    <text evidence="8">The sequence shown here is derived from an EMBL/GenBank/DDBJ whole genome shotgun (WGS) entry which is preliminary data.</text>
</comment>
<keyword evidence="9" id="KW-1185">Reference proteome</keyword>
<keyword evidence="6" id="KW-0464">Manganese</keyword>
<evidence type="ECO:0000259" key="7">
    <source>
        <dbReference type="PROSITE" id="PS51462"/>
    </source>
</evidence>
<keyword evidence="4" id="KW-0378">Hydrolase</keyword>
<evidence type="ECO:0000313" key="9">
    <source>
        <dbReference type="Proteomes" id="UP000539372"/>
    </source>
</evidence>
<dbReference type="Gene3D" id="3.90.79.10">
    <property type="entry name" value="Nucleoside Triphosphate Pyrophosphohydrolase"/>
    <property type="match status" value="1"/>
</dbReference>
<dbReference type="InterPro" id="IPR000086">
    <property type="entry name" value="NUDIX_hydrolase_dom"/>
</dbReference>
<evidence type="ECO:0000256" key="1">
    <source>
        <dbReference type="ARBA" id="ARBA00001936"/>
    </source>
</evidence>
<evidence type="ECO:0000313" key="8">
    <source>
        <dbReference type="EMBL" id="NMM44153.1"/>
    </source>
</evidence>
<dbReference type="EMBL" id="JABBNT010000002">
    <property type="protein sequence ID" value="NMM44153.1"/>
    <property type="molecule type" value="Genomic_DNA"/>
</dbReference>
<gene>
    <name evidence="8" type="ORF">HH303_06675</name>
</gene>
<proteinExistence type="predicted"/>
<evidence type="ECO:0000256" key="2">
    <source>
        <dbReference type="ARBA" id="ARBA00001946"/>
    </source>
</evidence>
<dbReference type="PANTHER" id="PTHR12318:SF0">
    <property type="entry name" value="ACYL-COENZYME A DIPHOSPHATASE NUDT19"/>
    <property type="match status" value="1"/>
</dbReference>
<dbReference type="RefSeq" id="WP_169624457.1">
    <property type="nucleotide sequence ID" value="NZ_JABBNT010000002.1"/>
</dbReference>
<protein>
    <submittedName>
        <fullName evidence="8">NUDIX domain-containing protein</fullName>
    </submittedName>
</protein>
<dbReference type="PROSITE" id="PS51462">
    <property type="entry name" value="NUDIX"/>
    <property type="match status" value="1"/>
</dbReference>
<dbReference type="Pfam" id="PF00293">
    <property type="entry name" value="NUDIX"/>
    <property type="match status" value="1"/>
</dbReference>
<dbReference type="SUPFAM" id="SSF55811">
    <property type="entry name" value="Nudix"/>
    <property type="match status" value="1"/>
</dbReference>